<feature type="transmembrane region" description="Helical" evidence="2">
    <location>
        <begin position="31"/>
        <end position="50"/>
    </location>
</feature>
<dbReference type="GO" id="GO:0009103">
    <property type="term" value="P:lipopolysaccharide biosynthetic process"/>
    <property type="evidence" value="ECO:0007669"/>
    <property type="project" value="TreeGrafter"/>
</dbReference>
<proteinExistence type="predicted"/>
<evidence type="ECO:0000256" key="2">
    <source>
        <dbReference type="SAM" id="Phobius"/>
    </source>
</evidence>
<dbReference type="AlphaFoldDB" id="A0A243RAV2"/>
<evidence type="ECO:0000313" key="5">
    <source>
        <dbReference type="Proteomes" id="UP000194761"/>
    </source>
</evidence>
<dbReference type="PANTHER" id="PTHR23028:SF53">
    <property type="entry name" value="ACYL_TRANSF_3 DOMAIN-CONTAINING PROTEIN"/>
    <property type="match status" value="1"/>
</dbReference>
<feature type="transmembrane region" description="Helical" evidence="2">
    <location>
        <begin position="226"/>
        <end position="248"/>
    </location>
</feature>
<dbReference type="RefSeq" id="WP_086577288.1">
    <property type="nucleotide sequence ID" value="NZ_NGFP01000201.1"/>
</dbReference>
<reference evidence="4 5" key="1">
    <citation type="submission" date="2017-05" db="EMBL/GenBank/DDBJ databases">
        <title>Biotechnological potential of actinobacteria isolated from South African environments.</title>
        <authorList>
            <person name="Le Roes-Hill M."/>
            <person name="Prins A."/>
            <person name="Durrell K.A."/>
        </authorList>
    </citation>
    <scope>NUCLEOTIDE SEQUENCE [LARGE SCALE GENOMIC DNA]</scope>
    <source>
        <strain evidence="4">M26</strain>
    </source>
</reference>
<dbReference type="Proteomes" id="UP000194761">
    <property type="component" value="Unassembled WGS sequence"/>
</dbReference>
<sequence length="442" mass="48483">MIQKGHAMATPARGPSVKTPDKKRIASLDGIRGVCAMIVVTTHVAFSTFVLPSSAGPPTEGIWSILWAGQVGAIGPFFIMSGLFLYRPFARATLAGTPQPKLGIYFVRRASRLLPAFWVLCAFSLIVLNLSSITGVWDVLRPFLLMHIYDFHWYAGLDVAWTVPAETQFYVALPIIAWVMHRLARGVADPARKARRMLIPLGLLVVVQLGWALYINSSFGPWPPQFFYPFGVSGLFAIGMAIAVWSVLTEMSPDKAPKFFGWATKRPNLFWLAALVPYVINCAQPFSIPGTADWLSPEAAVIRSALMLIFSFLVMVPLVVPGASSRLMEVSLGNWPLRFLGRISYGLYLWHFAVMYLVFQSGSIFGETVPVQALLGKFGFWELLIPTVVGTIVIATISYYVLERPILKLTDRLGKGKTAPNVATSEAGKPAPEFTSSGAGRP</sequence>
<feature type="region of interest" description="Disordered" evidence="1">
    <location>
        <begin position="417"/>
        <end position="442"/>
    </location>
</feature>
<feature type="transmembrane region" description="Helical" evidence="2">
    <location>
        <begin position="300"/>
        <end position="319"/>
    </location>
</feature>
<accession>A0A243RAV2</accession>
<dbReference type="GO" id="GO:0016020">
    <property type="term" value="C:membrane"/>
    <property type="evidence" value="ECO:0007669"/>
    <property type="project" value="TreeGrafter"/>
</dbReference>
<feature type="transmembrane region" description="Helical" evidence="2">
    <location>
        <begin position="167"/>
        <end position="184"/>
    </location>
</feature>
<dbReference type="EMBL" id="NGFP01000201">
    <property type="protein sequence ID" value="OUC91776.1"/>
    <property type="molecule type" value="Genomic_DNA"/>
</dbReference>
<keyword evidence="2" id="KW-0812">Transmembrane</keyword>
<dbReference type="InterPro" id="IPR002656">
    <property type="entry name" value="Acyl_transf_3_dom"/>
</dbReference>
<feature type="transmembrane region" description="Helical" evidence="2">
    <location>
        <begin position="379"/>
        <end position="402"/>
    </location>
</feature>
<organism evidence="4 5">
    <name type="scientific">Streptosporangium minutum</name>
    <dbReference type="NCBI Taxonomy" id="569862"/>
    <lineage>
        <taxon>Bacteria</taxon>
        <taxon>Bacillati</taxon>
        <taxon>Actinomycetota</taxon>
        <taxon>Actinomycetes</taxon>
        <taxon>Streptosporangiales</taxon>
        <taxon>Streptosporangiaceae</taxon>
        <taxon>Streptosporangium</taxon>
    </lineage>
</organism>
<evidence type="ECO:0000256" key="1">
    <source>
        <dbReference type="SAM" id="MobiDB-lite"/>
    </source>
</evidence>
<evidence type="ECO:0000259" key="3">
    <source>
        <dbReference type="Pfam" id="PF01757"/>
    </source>
</evidence>
<feature type="transmembrane region" description="Helical" evidence="2">
    <location>
        <begin position="339"/>
        <end position="359"/>
    </location>
</feature>
<evidence type="ECO:0000313" key="4">
    <source>
        <dbReference type="EMBL" id="OUC91776.1"/>
    </source>
</evidence>
<dbReference type="InterPro" id="IPR050879">
    <property type="entry name" value="Acyltransferase_3"/>
</dbReference>
<dbReference type="Pfam" id="PF01757">
    <property type="entry name" value="Acyl_transf_3"/>
    <property type="match status" value="1"/>
</dbReference>
<gene>
    <name evidence="4" type="ORF">CA984_32430</name>
</gene>
<feature type="transmembrane region" description="Helical" evidence="2">
    <location>
        <begin position="196"/>
        <end position="214"/>
    </location>
</feature>
<keyword evidence="5" id="KW-1185">Reference proteome</keyword>
<keyword evidence="2" id="KW-0472">Membrane</keyword>
<feature type="region of interest" description="Disordered" evidence="1">
    <location>
        <begin position="1"/>
        <end position="21"/>
    </location>
</feature>
<feature type="transmembrane region" description="Helical" evidence="2">
    <location>
        <begin position="269"/>
        <end position="288"/>
    </location>
</feature>
<feature type="transmembrane region" description="Helical" evidence="2">
    <location>
        <begin position="62"/>
        <end position="86"/>
    </location>
</feature>
<keyword evidence="2" id="KW-1133">Transmembrane helix</keyword>
<name>A0A243RAV2_9ACTN</name>
<protein>
    <recommendedName>
        <fullName evidence="3">Acyltransferase 3 domain-containing protein</fullName>
    </recommendedName>
</protein>
<dbReference type="GO" id="GO:0016747">
    <property type="term" value="F:acyltransferase activity, transferring groups other than amino-acyl groups"/>
    <property type="evidence" value="ECO:0007669"/>
    <property type="project" value="InterPro"/>
</dbReference>
<feature type="transmembrane region" description="Helical" evidence="2">
    <location>
        <begin position="116"/>
        <end position="137"/>
    </location>
</feature>
<feature type="domain" description="Acyltransferase 3" evidence="3">
    <location>
        <begin position="26"/>
        <end position="399"/>
    </location>
</feature>
<comment type="caution">
    <text evidence="4">The sequence shown here is derived from an EMBL/GenBank/DDBJ whole genome shotgun (WGS) entry which is preliminary data.</text>
</comment>
<dbReference type="PANTHER" id="PTHR23028">
    <property type="entry name" value="ACETYLTRANSFERASE"/>
    <property type="match status" value="1"/>
</dbReference>